<proteinExistence type="predicted"/>
<feature type="compositionally biased region" description="Polar residues" evidence="1">
    <location>
        <begin position="12"/>
        <end position="25"/>
    </location>
</feature>
<dbReference type="EMBL" id="GBRH01247054">
    <property type="protein sequence ID" value="JAD50841.1"/>
    <property type="molecule type" value="Transcribed_RNA"/>
</dbReference>
<dbReference type="AlphaFoldDB" id="A0A0A9AI50"/>
<evidence type="ECO:0000256" key="1">
    <source>
        <dbReference type="SAM" id="MobiDB-lite"/>
    </source>
</evidence>
<name>A0A0A9AI50_ARUDO</name>
<evidence type="ECO:0000313" key="2">
    <source>
        <dbReference type="EMBL" id="JAD50841.1"/>
    </source>
</evidence>
<reference evidence="2" key="1">
    <citation type="submission" date="2014-09" db="EMBL/GenBank/DDBJ databases">
        <authorList>
            <person name="Magalhaes I.L.F."/>
            <person name="Oliveira U."/>
            <person name="Santos F.R."/>
            <person name="Vidigal T.H.D.A."/>
            <person name="Brescovit A.D."/>
            <person name="Santos A.J."/>
        </authorList>
    </citation>
    <scope>NUCLEOTIDE SEQUENCE</scope>
    <source>
        <tissue evidence="2">Shoot tissue taken approximately 20 cm above the soil surface</tissue>
    </source>
</reference>
<reference evidence="2" key="2">
    <citation type="journal article" date="2015" name="Data Brief">
        <title>Shoot transcriptome of the giant reed, Arundo donax.</title>
        <authorList>
            <person name="Barrero R.A."/>
            <person name="Guerrero F.D."/>
            <person name="Moolhuijzen P."/>
            <person name="Goolsby J.A."/>
            <person name="Tidwell J."/>
            <person name="Bellgard S.E."/>
            <person name="Bellgard M.I."/>
        </authorList>
    </citation>
    <scope>NUCLEOTIDE SEQUENCE</scope>
    <source>
        <tissue evidence="2">Shoot tissue taken approximately 20 cm above the soil surface</tissue>
    </source>
</reference>
<organism evidence="2">
    <name type="scientific">Arundo donax</name>
    <name type="common">Giant reed</name>
    <name type="synonym">Donax arundinaceus</name>
    <dbReference type="NCBI Taxonomy" id="35708"/>
    <lineage>
        <taxon>Eukaryota</taxon>
        <taxon>Viridiplantae</taxon>
        <taxon>Streptophyta</taxon>
        <taxon>Embryophyta</taxon>
        <taxon>Tracheophyta</taxon>
        <taxon>Spermatophyta</taxon>
        <taxon>Magnoliopsida</taxon>
        <taxon>Liliopsida</taxon>
        <taxon>Poales</taxon>
        <taxon>Poaceae</taxon>
        <taxon>PACMAD clade</taxon>
        <taxon>Arundinoideae</taxon>
        <taxon>Arundineae</taxon>
        <taxon>Arundo</taxon>
    </lineage>
</organism>
<sequence>MTNWRFEVGSRPNENSPVDGSSGPLQATRRPPTRALWTSKNLMAGRMVSVG</sequence>
<feature type="region of interest" description="Disordered" evidence="1">
    <location>
        <begin position="1"/>
        <end position="33"/>
    </location>
</feature>
<protein>
    <submittedName>
        <fullName evidence="2">Uncharacterized protein</fullName>
    </submittedName>
</protein>
<accession>A0A0A9AI50</accession>